<protein>
    <submittedName>
        <fullName evidence="3">Cyclic-di-GMP phosphodiesterase</fullName>
    </submittedName>
    <submittedName>
        <fullName evidence="4">Diguanylate cyclase</fullName>
    </submittedName>
</protein>
<dbReference type="AlphaFoldDB" id="A0A174YM30"/>
<dbReference type="OrthoDB" id="2088318at2"/>
<dbReference type="EMBL" id="CZBU01000002">
    <property type="protein sequence ID" value="CUQ76165.1"/>
    <property type="molecule type" value="Genomic_DNA"/>
</dbReference>
<dbReference type="InterPro" id="IPR043128">
    <property type="entry name" value="Rev_trsase/Diguanyl_cyclase"/>
</dbReference>
<gene>
    <name evidence="6" type="ORF">DW811_00665</name>
    <name evidence="5" type="ORF">DW858_05155</name>
    <name evidence="3" type="ORF">ERS852490_00903</name>
    <name evidence="4" type="ORF">GKE48_07980</name>
</gene>
<dbReference type="RefSeq" id="WP_055214954.1">
    <property type="nucleotide sequence ID" value="NZ_CZBU01000002.1"/>
</dbReference>
<name>A0A174YM30_9FIRM</name>
<dbReference type="Proteomes" id="UP000284794">
    <property type="component" value="Unassembled WGS sequence"/>
</dbReference>
<dbReference type="SUPFAM" id="SSF55073">
    <property type="entry name" value="Nucleotide cyclase"/>
    <property type="match status" value="1"/>
</dbReference>
<evidence type="ECO:0000256" key="1">
    <source>
        <dbReference type="SAM" id="Coils"/>
    </source>
</evidence>
<evidence type="ECO:0000313" key="6">
    <source>
        <dbReference type="EMBL" id="RHD10921.1"/>
    </source>
</evidence>
<keyword evidence="1" id="KW-0175">Coiled coil</keyword>
<evidence type="ECO:0000313" key="4">
    <source>
        <dbReference type="EMBL" id="MSC57385.1"/>
    </source>
</evidence>
<dbReference type="EMBL" id="QSIS01000001">
    <property type="protein sequence ID" value="RHD10921.1"/>
    <property type="molecule type" value="Genomic_DNA"/>
</dbReference>
<evidence type="ECO:0000313" key="5">
    <source>
        <dbReference type="EMBL" id="RHC13855.1"/>
    </source>
</evidence>
<sequence length="313" mass="36703">MISDNHNAYNNYNNYIDEYELTNGYAVVDRNFSIVTANEPMYLFLGMSKHYSIMDAIHQVDIDDFIDVANSLRPEIKKSMCIRMRRIDNSYRWVIVDIEKKVIPNTDSSEYLELHISDVLVIRELNKKLQQQIKAFKNETAENRNLLIMQPEPAIKEFCIKNIESDNNCQLSLIYLEVDNIEQFKATHTDDECHRITYVIEDTILKAIDDRGVLGRLNDFKYIIAIKNINKEVKLRAFLEHIRTQISWHCKFIDSSYNIEFSIGIGRYPDNGKDLDLIKKKIQKAINMARSKGGNRYIIYKEFLHGEIEDSDK</sequence>
<dbReference type="Proteomes" id="UP000285844">
    <property type="component" value="Unassembled WGS sequence"/>
</dbReference>
<reference evidence="8 9" key="2">
    <citation type="submission" date="2018-08" db="EMBL/GenBank/DDBJ databases">
        <title>A genome reference for cultivated species of the human gut microbiota.</title>
        <authorList>
            <person name="Zou Y."/>
            <person name="Xue W."/>
            <person name="Luo G."/>
        </authorList>
    </citation>
    <scope>NUCLEOTIDE SEQUENCE [LARGE SCALE GENOMIC DNA]</scope>
    <source>
        <strain evidence="6 8">AM32-2AC</strain>
        <strain evidence="5 9">AM37-3BH</strain>
    </source>
</reference>
<dbReference type="PROSITE" id="PS50887">
    <property type="entry name" value="GGDEF"/>
    <property type="match status" value="1"/>
</dbReference>
<reference evidence="3 7" key="1">
    <citation type="submission" date="2015-09" db="EMBL/GenBank/DDBJ databases">
        <authorList>
            <consortium name="Pathogen Informatics"/>
        </authorList>
    </citation>
    <scope>NUCLEOTIDE SEQUENCE [LARGE SCALE GENOMIC DNA]</scope>
    <source>
        <strain evidence="3 7">2789STDY5834875</strain>
    </source>
</reference>
<dbReference type="InterPro" id="IPR029787">
    <property type="entry name" value="Nucleotide_cyclase"/>
</dbReference>
<organism evidence="3 7">
    <name type="scientific">Lachnospira eligens</name>
    <dbReference type="NCBI Taxonomy" id="39485"/>
    <lineage>
        <taxon>Bacteria</taxon>
        <taxon>Bacillati</taxon>
        <taxon>Bacillota</taxon>
        <taxon>Clostridia</taxon>
        <taxon>Lachnospirales</taxon>
        <taxon>Lachnospiraceae</taxon>
        <taxon>Lachnospira</taxon>
    </lineage>
</organism>
<dbReference type="SMART" id="SM00267">
    <property type="entry name" value="GGDEF"/>
    <property type="match status" value="1"/>
</dbReference>
<evidence type="ECO:0000313" key="8">
    <source>
        <dbReference type="Proteomes" id="UP000284794"/>
    </source>
</evidence>
<evidence type="ECO:0000313" key="3">
    <source>
        <dbReference type="EMBL" id="CUQ76165.1"/>
    </source>
</evidence>
<evidence type="ECO:0000313" key="9">
    <source>
        <dbReference type="Proteomes" id="UP000285844"/>
    </source>
</evidence>
<accession>A0A174YM30</accession>
<dbReference type="Gene3D" id="3.30.70.270">
    <property type="match status" value="1"/>
</dbReference>
<reference evidence="4 10" key="3">
    <citation type="journal article" date="2019" name="Nat. Med.">
        <title>A library of human gut bacterial isolates paired with longitudinal multiomics data enables mechanistic microbiome research.</title>
        <authorList>
            <person name="Poyet M."/>
            <person name="Groussin M."/>
            <person name="Gibbons S.M."/>
            <person name="Avila-Pacheco J."/>
            <person name="Jiang X."/>
            <person name="Kearney S.M."/>
            <person name="Perrotta A.R."/>
            <person name="Berdy B."/>
            <person name="Zhao S."/>
            <person name="Lieberman T.D."/>
            <person name="Swanson P.K."/>
            <person name="Smith M."/>
            <person name="Roesemann S."/>
            <person name="Alexander J.E."/>
            <person name="Rich S.A."/>
            <person name="Livny J."/>
            <person name="Vlamakis H."/>
            <person name="Clish C."/>
            <person name="Bullock K."/>
            <person name="Deik A."/>
            <person name="Scott J."/>
            <person name="Pierce K.A."/>
            <person name="Xavier R.J."/>
            <person name="Alm E.J."/>
        </authorList>
    </citation>
    <scope>NUCLEOTIDE SEQUENCE [LARGE SCALE GENOMIC DNA]</scope>
    <source>
        <strain evidence="4 10">BIOML-A1</strain>
    </source>
</reference>
<evidence type="ECO:0000259" key="2">
    <source>
        <dbReference type="PROSITE" id="PS50887"/>
    </source>
</evidence>
<evidence type="ECO:0000313" key="7">
    <source>
        <dbReference type="Proteomes" id="UP000095621"/>
    </source>
</evidence>
<feature type="coiled-coil region" evidence="1">
    <location>
        <begin position="119"/>
        <end position="146"/>
    </location>
</feature>
<proteinExistence type="predicted"/>
<dbReference type="EMBL" id="QSHM01000004">
    <property type="protein sequence ID" value="RHC13855.1"/>
    <property type="molecule type" value="Genomic_DNA"/>
</dbReference>
<dbReference type="Proteomes" id="UP000095621">
    <property type="component" value="Unassembled WGS sequence"/>
</dbReference>
<dbReference type="InterPro" id="IPR000160">
    <property type="entry name" value="GGDEF_dom"/>
</dbReference>
<feature type="domain" description="GGDEF" evidence="2">
    <location>
        <begin position="169"/>
        <end position="302"/>
    </location>
</feature>
<dbReference type="Pfam" id="PF00990">
    <property type="entry name" value="GGDEF"/>
    <property type="match status" value="1"/>
</dbReference>
<dbReference type="Proteomes" id="UP000481964">
    <property type="component" value="Unassembled WGS sequence"/>
</dbReference>
<dbReference type="EMBL" id="WKRD01000005">
    <property type="protein sequence ID" value="MSC57385.1"/>
    <property type="molecule type" value="Genomic_DNA"/>
</dbReference>
<evidence type="ECO:0000313" key="10">
    <source>
        <dbReference type="Proteomes" id="UP000481964"/>
    </source>
</evidence>